<dbReference type="OrthoDB" id="10020356at2"/>
<name>A0A1G8FHP7_9MICC</name>
<evidence type="ECO:0000256" key="2">
    <source>
        <dbReference type="SAM" id="SignalP"/>
    </source>
</evidence>
<sequence length="319" mass="31761">MNTRSCLLTVGVSALLATGPVLAAVPASAAPGSPQCVSAQAALTAQIGVASVDIALANQLREALASFESIGAQLEPLYLEADLAVADELAALDAADIAAYDASVAAGAAAAILRTSIDAETSAEADLAAAEQAVLEVPEGDAAALAEAERLRDEAQARLTIATAAREQADVDATAAQETSLAADAAFTEANEAFLAAADAAYASPAILALEAQFDDAAASFDDAFIRLGLTEGTDPQQLLDLADAAAVACAAPAAGYEPVIRAAPQQRGMNIQTAAYDAGTTVSADLALLAGLAGFGAAATVGAGVVVRRLEARRVRGN</sequence>
<feature type="transmembrane region" description="Helical" evidence="1">
    <location>
        <begin position="287"/>
        <end position="308"/>
    </location>
</feature>
<dbReference type="AlphaFoldDB" id="A0A1G8FHP7"/>
<feature type="signal peptide" evidence="2">
    <location>
        <begin position="1"/>
        <end position="23"/>
    </location>
</feature>
<evidence type="ECO:0000313" key="3">
    <source>
        <dbReference type="EMBL" id="SDH81635.1"/>
    </source>
</evidence>
<proteinExistence type="predicted"/>
<feature type="chain" id="PRO_5039354293" evidence="2">
    <location>
        <begin position="24"/>
        <end position="319"/>
    </location>
</feature>
<dbReference type="RefSeq" id="WP_090584931.1">
    <property type="nucleotide sequence ID" value="NZ_FNDT01000003.1"/>
</dbReference>
<evidence type="ECO:0000313" key="4">
    <source>
        <dbReference type="Proteomes" id="UP000199258"/>
    </source>
</evidence>
<dbReference type="Proteomes" id="UP000199258">
    <property type="component" value="Unassembled WGS sequence"/>
</dbReference>
<gene>
    <name evidence="3" type="ORF">SAMN04488693_10365</name>
</gene>
<accession>A0A1G8FHP7</accession>
<keyword evidence="1" id="KW-0812">Transmembrane</keyword>
<keyword evidence="2" id="KW-0732">Signal</keyword>
<evidence type="ECO:0000256" key="1">
    <source>
        <dbReference type="SAM" id="Phobius"/>
    </source>
</evidence>
<protein>
    <submittedName>
        <fullName evidence="3">Chromosome segregation protein</fullName>
    </submittedName>
</protein>
<reference evidence="3 4" key="1">
    <citation type="submission" date="2016-10" db="EMBL/GenBank/DDBJ databases">
        <authorList>
            <person name="de Groot N.N."/>
        </authorList>
    </citation>
    <scope>NUCLEOTIDE SEQUENCE [LARGE SCALE GENOMIC DNA]</scope>
    <source>
        <strain evidence="3 4">NP_1H</strain>
    </source>
</reference>
<dbReference type="EMBL" id="FNDT01000003">
    <property type="protein sequence ID" value="SDH81635.1"/>
    <property type="molecule type" value="Genomic_DNA"/>
</dbReference>
<organism evidence="3 4">
    <name type="scientific">Arthrobacter subterraneus</name>
    <dbReference type="NCBI Taxonomy" id="335973"/>
    <lineage>
        <taxon>Bacteria</taxon>
        <taxon>Bacillati</taxon>
        <taxon>Actinomycetota</taxon>
        <taxon>Actinomycetes</taxon>
        <taxon>Micrococcales</taxon>
        <taxon>Micrococcaceae</taxon>
        <taxon>Arthrobacter</taxon>
    </lineage>
</organism>
<keyword evidence="4" id="KW-1185">Reference proteome</keyword>
<keyword evidence="1" id="KW-1133">Transmembrane helix</keyword>
<keyword evidence="1" id="KW-0472">Membrane</keyword>